<keyword evidence="3" id="KW-1185">Reference proteome</keyword>
<dbReference type="Proteomes" id="UP000327013">
    <property type="component" value="Chromosome 8"/>
</dbReference>
<sequence>MEKLVYARDGKELSGAVTVNQMKRRPSASDKLKPITKRRNPPSPPPPKGAHGHIP</sequence>
<organism evidence="2 3">
    <name type="scientific">Carpinus fangiana</name>
    <dbReference type="NCBI Taxonomy" id="176857"/>
    <lineage>
        <taxon>Eukaryota</taxon>
        <taxon>Viridiplantae</taxon>
        <taxon>Streptophyta</taxon>
        <taxon>Embryophyta</taxon>
        <taxon>Tracheophyta</taxon>
        <taxon>Spermatophyta</taxon>
        <taxon>Magnoliopsida</taxon>
        <taxon>eudicotyledons</taxon>
        <taxon>Gunneridae</taxon>
        <taxon>Pentapetalae</taxon>
        <taxon>rosids</taxon>
        <taxon>fabids</taxon>
        <taxon>Fagales</taxon>
        <taxon>Betulaceae</taxon>
        <taxon>Carpinus</taxon>
    </lineage>
</organism>
<dbReference type="OrthoDB" id="1813930at2759"/>
<protein>
    <submittedName>
        <fullName evidence="2">Uncharacterized protein</fullName>
    </submittedName>
</protein>
<proteinExistence type="predicted"/>
<reference evidence="2 3" key="1">
    <citation type="submission" date="2019-06" db="EMBL/GenBank/DDBJ databases">
        <title>A chromosomal-level reference genome of Carpinus fangiana (Coryloideae, Betulaceae).</title>
        <authorList>
            <person name="Yang X."/>
            <person name="Wang Z."/>
            <person name="Zhang L."/>
            <person name="Hao G."/>
            <person name="Liu J."/>
            <person name="Yang Y."/>
        </authorList>
    </citation>
    <scope>NUCLEOTIDE SEQUENCE [LARGE SCALE GENOMIC DNA]</scope>
    <source>
        <strain evidence="2">Cfa_2016G</strain>
        <tissue evidence="2">Leaf</tissue>
    </source>
</reference>
<accession>A0A5N6RQP7</accession>
<name>A0A5N6RQP7_9ROSI</name>
<evidence type="ECO:0000256" key="1">
    <source>
        <dbReference type="SAM" id="MobiDB-lite"/>
    </source>
</evidence>
<feature type="region of interest" description="Disordered" evidence="1">
    <location>
        <begin position="16"/>
        <end position="55"/>
    </location>
</feature>
<dbReference type="AlphaFoldDB" id="A0A5N6RQP7"/>
<dbReference type="EMBL" id="CM017328">
    <property type="protein sequence ID" value="KAE8124217.1"/>
    <property type="molecule type" value="Genomic_DNA"/>
</dbReference>
<evidence type="ECO:0000313" key="2">
    <source>
        <dbReference type="EMBL" id="KAE8124217.1"/>
    </source>
</evidence>
<evidence type="ECO:0000313" key="3">
    <source>
        <dbReference type="Proteomes" id="UP000327013"/>
    </source>
</evidence>
<gene>
    <name evidence="2" type="ORF">FH972_019122</name>
</gene>